<sequence>MEGLAAVGQVLYLSTYGVVWGEGGGGQPACLLPTSLLPTTIHPSSPGPRPLLCRSQSPAYTSRVTTFLVHTHTHTHTHTHMESTAPFVGGGNVGDTFETRNPQRGVASRNRPRPACHRPCAPPRGPFHRENNRLTHVAISTHLHMAGYMVQVAFRLPERGRGFRYLQSAARPALHYHSTY</sequence>
<dbReference type="Proteomes" id="UP001287356">
    <property type="component" value="Unassembled WGS sequence"/>
</dbReference>
<dbReference type="EMBL" id="JAULSN010000001">
    <property type="protein sequence ID" value="KAK3384297.1"/>
    <property type="molecule type" value="Genomic_DNA"/>
</dbReference>
<gene>
    <name evidence="2" type="ORF">B0T24DRAFT_79498</name>
</gene>
<dbReference type="AlphaFoldDB" id="A0AAE0NMI7"/>
<protein>
    <submittedName>
        <fullName evidence="2">Uncharacterized protein</fullName>
    </submittedName>
</protein>
<evidence type="ECO:0000256" key="1">
    <source>
        <dbReference type="SAM" id="MobiDB-lite"/>
    </source>
</evidence>
<name>A0AAE0NMI7_9PEZI</name>
<reference evidence="2" key="2">
    <citation type="submission" date="2023-06" db="EMBL/GenBank/DDBJ databases">
        <authorList>
            <consortium name="Lawrence Berkeley National Laboratory"/>
            <person name="Haridas S."/>
            <person name="Hensen N."/>
            <person name="Bonometti L."/>
            <person name="Westerberg I."/>
            <person name="Brannstrom I.O."/>
            <person name="Guillou S."/>
            <person name="Cros-Aarteil S."/>
            <person name="Calhoun S."/>
            <person name="Kuo A."/>
            <person name="Mondo S."/>
            <person name="Pangilinan J."/>
            <person name="Riley R."/>
            <person name="Labutti K."/>
            <person name="Andreopoulos B."/>
            <person name="Lipzen A."/>
            <person name="Chen C."/>
            <person name="Yanf M."/>
            <person name="Daum C."/>
            <person name="Ng V."/>
            <person name="Clum A."/>
            <person name="Steindorff A."/>
            <person name="Ohm R."/>
            <person name="Martin F."/>
            <person name="Silar P."/>
            <person name="Natvig D."/>
            <person name="Lalanne C."/>
            <person name="Gautier V."/>
            <person name="Ament-Velasquez S.L."/>
            <person name="Kruys A."/>
            <person name="Hutchinson M.I."/>
            <person name="Powell A.J."/>
            <person name="Barry K."/>
            <person name="Miller A.N."/>
            <person name="Grigoriev I.V."/>
            <person name="Debuchy R."/>
            <person name="Gladieux P."/>
            <person name="Thoren M.H."/>
            <person name="Johannesson H."/>
        </authorList>
    </citation>
    <scope>NUCLEOTIDE SEQUENCE</scope>
    <source>
        <strain evidence="2">CBS 958.72</strain>
    </source>
</reference>
<reference evidence="2" key="1">
    <citation type="journal article" date="2023" name="Mol. Phylogenet. Evol.">
        <title>Genome-scale phylogeny and comparative genomics of the fungal order Sordariales.</title>
        <authorList>
            <person name="Hensen N."/>
            <person name="Bonometti L."/>
            <person name="Westerberg I."/>
            <person name="Brannstrom I.O."/>
            <person name="Guillou S."/>
            <person name="Cros-Aarteil S."/>
            <person name="Calhoun S."/>
            <person name="Haridas S."/>
            <person name="Kuo A."/>
            <person name="Mondo S."/>
            <person name="Pangilinan J."/>
            <person name="Riley R."/>
            <person name="LaButti K."/>
            <person name="Andreopoulos B."/>
            <person name="Lipzen A."/>
            <person name="Chen C."/>
            <person name="Yan M."/>
            <person name="Daum C."/>
            <person name="Ng V."/>
            <person name="Clum A."/>
            <person name="Steindorff A."/>
            <person name="Ohm R.A."/>
            <person name="Martin F."/>
            <person name="Silar P."/>
            <person name="Natvig D.O."/>
            <person name="Lalanne C."/>
            <person name="Gautier V."/>
            <person name="Ament-Velasquez S.L."/>
            <person name="Kruys A."/>
            <person name="Hutchinson M.I."/>
            <person name="Powell A.J."/>
            <person name="Barry K."/>
            <person name="Miller A.N."/>
            <person name="Grigoriev I.V."/>
            <person name="Debuchy R."/>
            <person name="Gladieux P."/>
            <person name="Hiltunen Thoren M."/>
            <person name="Johannesson H."/>
        </authorList>
    </citation>
    <scope>NUCLEOTIDE SEQUENCE</scope>
    <source>
        <strain evidence="2">CBS 958.72</strain>
    </source>
</reference>
<comment type="caution">
    <text evidence="2">The sequence shown here is derived from an EMBL/GenBank/DDBJ whole genome shotgun (WGS) entry which is preliminary data.</text>
</comment>
<evidence type="ECO:0000313" key="3">
    <source>
        <dbReference type="Proteomes" id="UP001287356"/>
    </source>
</evidence>
<proteinExistence type="predicted"/>
<organism evidence="2 3">
    <name type="scientific">Lasiosphaeria ovina</name>
    <dbReference type="NCBI Taxonomy" id="92902"/>
    <lineage>
        <taxon>Eukaryota</taxon>
        <taxon>Fungi</taxon>
        <taxon>Dikarya</taxon>
        <taxon>Ascomycota</taxon>
        <taxon>Pezizomycotina</taxon>
        <taxon>Sordariomycetes</taxon>
        <taxon>Sordariomycetidae</taxon>
        <taxon>Sordariales</taxon>
        <taxon>Lasiosphaeriaceae</taxon>
        <taxon>Lasiosphaeria</taxon>
    </lineage>
</organism>
<evidence type="ECO:0000313" key="2">
    <source>
        <dbReference type="EMBL" id="KAK3384297.1"/>
    </source>
</evidence>
<feature type="region of interest" description="Disordered" evidence="1">
    <location>
        <begin position="100"/>
        <end position="129"/>
    </location>
</feature>
<accession>A0AAE0NMI7</accession>
<keyword evidence="3" id="KW-1185">Reference proteome</keyword>